<evidence type="ECO:0000259" key="3">
    <source>
        <dbReference type="PROSITE" id="PS50157"/>
    </source>
</evidence>
<accession>A0ABQ9E1E3</accession>
<dbReference type="SUPFAM" id="SSF57667">
    <property type="entry name" value="beta-beta-alpha zinc fingers"/>
    <property type="match status" value="1"/>
</dbReference>
<evidence type="ECO:0000313" key="5">
    <source>
        <dbReference type="Proteomes" id="UP001217089"/>
    </source>
</evidence>
<keyword evidence="1" id="KW-0479">Metal-binding</keyword>
<name>A0ABQ9E1E3_TEGGR</name>
<dbReference type="PROSITE" id="PS50157">
    <property type="entry name" value="ZINC_FINGER_C2H2_2"/>
    <property type="match status" value="1"/>
</dbReference>
<reference evidence="4 5" key="1">
    <citation type="submission" date="2022-12" db="EMBL/GenBank/DDBJ databases">
        <title>Chromosome-level genome of Tegillarca granosa.</title>
        <authorList>
            <person name="Kim J."/>
        </authorList>
    </citation>
    <scope>NUCLEOTIDE SEQUENCE [LARGE SCALE GENOMIC DNA]</scope>
    <source>
        <strain evidence="4">Teg-2019</strain>
        <tissue evidence="4">Adductor muscle</tissue>
    </source>
</reference>
<dbReference type="Gene3D" id="3.30.160.60">
    <property type="entry name" value="Classic Zinc Finger"/>
    <property type="match status" value="1"/>
</dbReference>
<dbReference type="PROSITE" id="PS00028">
    <property type="entry name" value="ZINC_FINGER_C2H2_1"/>
    <property type="match status" value="1"/>
</dbReference>
<keyword evidence="5" id="KW-1185">Reference proteome</keyword>
<feature type="domain" description="C2H2-type" evidence="3">
    <location>
        <begin position="453"/>
        <end position="482"/>
    </location>
</feature>
<sequence length="496" mass="55315">MRLFYTSKLKTVNVFSLCRSEINTFNCFQQMADREVIFGIDEDAEIFDQIVPDQDDCFLPPNEVALSTGPWPNTHQHGGKGELDKYLPLGEFALPSPTVKKQRRESASVVDEFFGDEKDNPALNSAKQRVSQFVKQRYAELISHKSGIFLQQSKQLSLDQVESSRRDSSSLVEDFFQSSPIAKKMKPNVPHFDLSATFMDTVVPDNTFSDLKEQSRKVSDSIWEDLRNSIDIADSNDGSSKTNDHDNDVIMLPSIKEEPDSPTKSSCQFENSRMKFDNVNIKVEPSSTSCYMSKSSVCDSADGRPKSLPIPVSQQLILAQPGSTVVQYITQHGMNKSQVTTSANIGNSYMTAPTPPHIVPVFLPPTPPSSQPGSPSQDVPVRRTPPPPYPGLQRPQVPLSSGFNGVMNPVIPLASPSMSPSARTKKIQETHPGCSTIKYNRKNNPELEKRRIHFCQFPGCRKAYTKSSHLKAHERIHTGMRKAIQVSFSKLPVEIR</sequence>
<protein>
    <recommendedName>
        <fullName evidence="3">C2H2-type domain-containing protein</fullName>
    </recommendedName>
</protein>
<evidence type="ECO:0000313" key="4">
    <source>
        <dbReference type="EMBL" id="KAJ8297914.1"/>
    </source>
</evidence>
<dbReference type="EMBL" id="JARBDR010000923">
    <property type="protein sequence ID" value="KAJ8297914.1"/>
    <property type="molecule type" value="Genomic_DNA"/>
</dbReference>
<gene>
    <name evidence="4" type="ORF">KUTeg_024445</name>
</gene>
<dbReference type="Proteomes" id="UP001217089">
    <property type="component" value="Unassembled WGS sequence"/>
</dbReference>
<keyword evidence="1" id="KW-0862">Zinc</keyword>
<proteinExistence type="predicted"/>
<feature type="region of interest" description="Disordered" evidence="2">
    <location>
        <begin position="356"/>
        <end position="397"/>
    </location>
</feature>
<evidence type="ECO:0000256" key="1">
    <source>
        <dbReference type="PROSITE-ProRule" id="PRU00042"/>
    </source>
</evidence>
<comment type="caution">
    <text evidence="4">The sequence shown here is derived from an EMBL/GenBank/DDBJ whole genome shotgun (WGS) entry which is preliminary data.</text>
</comment>
<feature type="compositionally biased region" description="Pro residues" evidence="2">
    <location>
        <begin position="356"/>
        <end position="370"/>
    </location>
</feature>
<evidence type="ECO:0000256" key="2">
    <source>
        <dbReference type="SAM" id="MobiDB-lite"/>
    </source>
</evidence>
<keyword evidence="1" id="KW-0863">Zinc-finger</keyword>
<dbReference type="InterPro" id="IPR036236">
    <property type="entry name" value="Znf_C2H2_sf"/>
</dbReference>
<organism evidence="4 5">
    <name type="scientific">Tegillarca granosa</name>
    <name type="common">Malaysian cockle</name>
    <name type="synonym">Anadara granosa</name>
    <dbReference type="NCBI Taxonomy" id="220873"/>
    <lineage>
        <taxon>Eukaryota</taxon>
        <taxon>Metazoa</taxon>
        <taxon>Spiralia</taxon>
        <taxon>Lophotrochozoa</taxon>
        <taxon>Mollusca</taxon>
        <taxon>Bivalvia</taxon>
        <taxon>Autobranchia</taxon>
        <taxon>Pteriomorphia</taxon>
        <taxon>Arcoida</taxon>
        <taxon>Arcoidea</taxon>
        <taxon>Arcidae</taxon>
        <taxon>Tegillarca</taxon>
    </lineage>
</organism>
<dbReference type="InterPro" id="IPR013087">
    <property type="entry name" value="Znf_C2H2_type"/>
</dbReference>